<evidence type="ECO:0000313" key="1">
    <source>
        <dbReference type="EMBL" id="TCC19965.1"/>
    </source>
</evidence>
<protein>
    <recommendedName>
        <fullName evidence="3">Minor tail protein</fullName>
    </recommendedName>
</protein>
<evidence type="ECO:0008006" key="3">
    <source>
        <dbReference type="Google" id="ProtNLM"/>
    </source>
</evidence>
<name>A0A4R0I678_9ACTN</name>
<comment type="caution">
    <text evidence="1">The sequence shown here is derived from an EMBL/GenBank/DDBJ whole genome shotgun (WGS) entry which is preliminary data.</text>
</comment>
<dbReference type="EMBL" id="SJKA01000022">
    <property type="protein sequence ID" value="TCC19965.1"/>
    <property type="molecule type" value="Genomic_DNA"/>
</dbReference>
<dbReference type="AlphaFoldDB" id="A0A4R0I678"/>
<evidence type="ECO:0000313" key="2">
    <source>
        <dbReference type="Proteomes" id="UP000292695"/>
    </source>
</evidence>
<organism evidence="1 2">
    <name type="scientific">Kribbella sindirgiensis</name>
    <dbReference type="NCBI Taxonomy" id="1124744"/>
    <lineage>
        <taxon>Bacteria</taxon>
        <taxon>Bacillati</taxon>
        <taxon>Actinomycetota</taxon>
        <taxon>Actinomycetes</taxon>
        <taxon>Propionibacteriales</taxon>
        <taxon>Kribbellaceae</taxon>
        <taxon>Kribbella</taxon>
    </lineage>
</organism>
<dbReference type="Proteomes" id="UP000292695">
    <property type="component" value="Unassembled WGS sequence"/>
</dbReference>
<proteinExistence type="predicted"/>
<gene>
    <name evidence="1" type="ORF">E0H50_37710</name>
</gene>
<reference evidence="1 2" key="1">
    <citation type="submission" date="2019-02" db="EMBL/GenBank/DDBJ databases">
        <title>Kribbella capetownensis sp. nov. and Kribbella speibonae sp. nov., isolated from soil.</title>
        <authorList>
            <person name="Curtis S.M."/>
            <person name="Norton I."/>
            <person name="Everest G.J."/>
            <person name="Meyers P.R."/>
        </authorList>
    </citation>
    <scope>NUCLEOTIDE SEQUENCE [LARGE SCALE GENOMIC DNA]</scope>
    <source>
        <strain evidence="1 2">DSM 27082</strain>
    </source>
</reference>
<dbReference type="OrthoDB" id="4519759at2"/>
<sequence length="465" mass="49304">MADDPIYQALPTEARGAQALSGVTGLGLPDLSTQWVEGAGDGATFRGQRALPRDIDLPLYFDGGDRAGLKALSKTLSTILAGECELRIVDEDGSYWFVNVRRVGGGQYVYGADTTGERDLMTVITMRAGDPYWTSSHSNAPTIKAASSTRGLLQAGASLTALKLKPSQALGSVVLENLGDAPAWPRWEVVGPGDNFVAISPAGEVLNWTGALLDGEVLTIDTKTAKVTDNHGVNRFSEMGPAPRMWKIPPGIFTAQVSLNNPGSGGQQRVNPRLNYVTNGMFELGITGYAATTSTNPVVISWSNPGSGGQKTLKAVVPANGSPQVYYTVTGLTPGRTYILGAAGFIDEGDSGPAYVKVSGTASQRSSGPGKGAVQMSTQFVATSTSHVIELWGAVSPTVATTTLFDSVYVGEDSQYFDGDTPDTLTNEFEWTGTPYASTSRKWDLIQSGESLIRCIWQDRKQMVI</sequence>
<keyword evidence="2" id="KW-1185">Reference proteome</keyword>
<accession>A0A4R0I678</accession>
<dbReference type="Gene3D" id="2.60.120.260">
    <property type="entry name" value="Galactose-binding domain-like"/>
    <property type="match status" value="1"/>
</dbReference>
<dbReference type="RefSeq" id="WP_131295908.1">
    <property type="nucleotide sequence ID" value="NZ_SJKA01000022.1"/>
</dbReference>